<dbReference type="Pfam" id="PF10531">
    <property type="entry name" value="SLBB"/>
    <property type="match status" value="5"/>
</dbReference>
<reference evidence="5" key="1">
    <citation type="submission" date="2020-08" db="EMBL/GenBank/DDBJ databases">
        <title>Genomic Encyclopedia of Type Strains, Phase IV (KMG-V): Genome sequencing to study the core and pangenomes of soil and plant-associated prokaryotes.</title>
        <authorList>
            <person name="Whitman W."/>
        </authorList>
    </citation>
    <scope>NUCLEOTIDE SEQUENCE [LARGE SCALE GENOMIC DNA]</scope>
    <source>
        <strain evidence="5">M8UP27</strain>
    </source>
</reference>
<evidence type="ECO:0000313" key="6">
    <source>
        <dbReference type="Proteomes" id="UP000568106"/>
    </source>
</evidence>
<accession>A0A7W8IFU0</accession>
<feature type="region of interest" description="Disordered" evidence="2">
    <location>
        <begin position="52"/>
        <end position="97"/>
    </location>
</feature>
<name>A0A7W8IFU0_9BACT</name>
<proteinExistence type="predicted"/>
<gene>
    <name evidence="5" type="ORF">HDF09_000226</name>
</gene>
<evidence type="ECO:0000256" key="2">
    <source>
        <dbReference type="SAM" id="MobiDB-lite"/>
    </source>
</evidence>
<feature type="region of interest" description="Disordered" evidence="2">
    <location>
        <begin position="174"/>
        <end position="205"/>
    </location>
</feature>
<evidence type="ECO:0000256" key="1">
    <source>
        <dbReference type="ARBA" id="ARBA00022729"/>
    </source>
</evidence>
<evidence type="ECO:0000313" key="5">
    <source>
        <dbReference type="EMBL" id="MBB5315576.1"/>
    </source>
</evidence>
<dbReference type="InterPro" id="IPR003715">
    <property type="entry name" value="Poly_export_N"/>
</dbReference>
<evidence type="ECO:0000259" key="3">
    <source>
        <dbReference type="Pfam" id="PF02563"/>
    </source>
</evidence>
<dbReference type="Gene3D" id="3.10.560.10">
    <property type="entry name" value="Outer membrane lipoprotein wza domain like"/>
    <property type="match status" value="5"/>
</dbReference>
<sequence length="1011" mass="107768">MLISSRPFRILKLIRITPSLETAYRGRMSRSHAVAASGLLALTVMLGQSSQAQGVFSPPQSTTQSPSTPGPGLGAPEQSQSDGSQDDKSSSSSSLAVPATLSSNQIIHILQQNPDLVVELKSQVADRLQQQGTPIDANDISDQMLYSQIATNSDLRANITMFLRARGYVSQDDLQSLGSNSNIETTEGSDLTGQEGSGLAGQSPVSAGLDTARLAAAGLSSPDQIDATDRATQLIGPAANQSSSEQKRGHEPVNASTDPPKVLRQPAPYNLQSMRDLYTQIPEQTVPLKRFGSDVFVNRNVSAMARGGAGRDTPLDVPLGPDYVIGAGDTLTINMWGGMTQSVNRVIDRDGRILLPEAGSLDLAGLSLDRAESLIDNALKKQYRDVKVTVTVSRLRSVRVYVVGDVQRPGGYDISSLATPLSALYLAGGPTAAGSLRMVRHLRGEQLVENIDLYDFLLHGIRAKGARFESGDTLLIPPVGPQVAVSGAVKRPAIYELKPDESTLDLAISDAGGLTAAASLGNITIERIDINRQRETVTLKTSAAGTADADRATIAAFQIRDGDRIRIAPILPYSQRAIYLEGHVVRPGRRSYSDGMRLSDVLHSYQDLLPEPSPVGEIIRLVPPDLHAETINFNVPDVLIGNSNLELQTFDTIRILGRYQADAPKVTIQGEVLRPSTYPLSDGMTAAQLVRMAGGFKRDAMLDEADLTSYGVANGTRVTGNLVNVHIGAAVAGTEPGADVPLKPGDILTIHQITGWNDIGQSVQIEGQVAYPGTYGFREGERLSSVLRRAGGFRETAYPAGAVLVREQVRELEQKSREELIRQIETSSASARLSPNLGAGDSGATLKLIQAQQDQVLARLKSEPPTGRLVVHITADIDSWANTAVDIEMRRGDVLTIPKRPGFVLITGQVYNATALTFAPGKTASWYLQHAGGTSDTANRKEILVIRANGSVIGRHSGGLFDPSVLSTRLGPGDVVVVPQKVLGASLFWKNLLTAAQLASSIAITAAVANI</sequence>
<feature type="domain" description="Soluble ligand binding" evidence="4">
    <location>
        <begin position="483"/>
        <end position="528"/>
    </location>
</feature>
<feature type="compositionally biased region" description="Polar residues" evidence="2">
    <location>
        <begin position="174"/>
        <end position="194"/>
    </location>
</feature>
<feature type="domain" description="Soluble ligand binding" evidence="4">
    <location>
        <begin position="904"/>
        <end position="954"/>
    </location>
</feature>
<feature type="domain" description="Polysaccharide export protein N-terminal" evidence="3">
    <location>
        <begin position="320"/>
        <end position="392"/>
    </location>
</feature>
<organism evidence="5 6">
    <name type="scientific">Tunturiibacter empetritectus</name>
    <dbReference type="NCBI Taxonomy" id="3069691"/>
    <lineage>
        <taxon>Bacteria</taxon>
        <taxon>Pseudomonadati</taxon>
        <taxon>Acidobacteriota</taxon>
        <taxon>Terriglobia</taxon>
        <taxon>Terriglobales</taxon>
        <taxon>Acidobacteriaceae</taxon>
        <taxon>Tunturiibacter</taxon>
    </lineage>
</organism>
<dbReference type="AlphaFoldDB" id="A0A7W8IFU0"/>
<feature type="domain" description="Soluble ligand binding" evidence="4">
    <location>
        <begin position="665"/>
        <end position="709"/>
    </location>
</feature>
<dbReference type="EMBL" id="JACHDY010000001">
    <property type="protein sequence ID" value="MBB5315576.1"/>
    <property type="molecule type" value="Genomic_DNA"/>
</dbReference>
<dbReference type="PANTHER" id="PTHR33619:SF3">
    <property type="entry name" value="POLYSACCHARIDE EXPORT PROTEIN GFCE-RELATED"/>
    <property type="match status" value="1"/>
</dbReference>
<dbReference type="Proteomes" id="UP000568106">
    <property type="component" value="Unassembled WGS sequence"/>
</dbReference>
<feature type="compositionally biased region" description="Low complexity" evidence="2">
    <location>
        <begin position="57"/>
        <end position="67"/>
    </location>
</feature>
<feature type="domain" description="Soluble ligand binding" evidence="4">
    <location>
        <begin position="399"/>
        <end position="440"/>
    </location>
</feature>
<feature type="domain" description="Soluble ligand binding" evidence="4">
    <location>
        <begin position="763"/>
        <end position="806"/>
    </location>
</feature>
<dbReference type="PANTHER" id="PTHR33619">
    <property type="entry name" value="POLYSACCHARIDE EXPORT PROTEIN GFCE-RELATED"/>
    <property type="match status" value="1"/>
</dbReference>
<dbReference type="GO" id="GO:0015159">
    <property type="term" value="F:polysaccharide transmembrane transporter activity"/>
    <property type="evidence" value="ECO:0007669"/>
    <property type="project" value="InterPro"/>
</dbReference>
<dbReference type="Pfam" id="PF02563">
    <property type="entry name" value="Poly_export"/>
    <property type="match status" value="1"/>
</dbReference>
<feature type="region of interest" description="Disordered" evidence="2">
    <location>
        <begin position="238"/>
        <end position="263"/>
    </location>
</feature>
<comment type="caution">
    <text evidence="5">The sequence shown here is derived from an EMBL/GenBank/DDBJ whole genome shotgun (WGS) entry which is preliminary data.</text>
</comment>
<dbReference type="InterPro" id="IPR019554">
    <property type="entry name" value="Soluble_ligand-bd"/>
</dbReference>
<keyword evidence="1" id="KW-0732">Signal</keyword>
<protein>
    <submittedName>
        <fullName evidence="5">Protein involved in polysaccharide export with SLBB domain</fullName>
    </submittedName>
</protein>
<keyword evidence="6" id="KW-1185">Reference proteome</keyword>
<dbReference type="InterPro" id="IPR049712">
    <property type="entry name" value="Poly_export"/>
</dbReference>
<evidence type="ECO:0000259" key="4">
    <source>
        <dbReference type="Pfam" id="PF10531"/>
    </source>
</evidence>